<dbReference type="PANTHER" id="PTHR33352">
    <property type="entry name" value="SLR1095 PROTEIN"/>
    <property type="match status" value="1"/>
</dbReference>
<keyword evidence="4" id="KW-0540">Nuclease</keyword>
<accession>A0ABX8WY90</accession>
<dbReference type="Pfam" id="PF05685">
    <property type="entry name" value="Uma2"/>
    <property type="match status" value="1"/>
</dbReference>
<dbReference type="RefSeq" id="WP_220609443.1">
    <property type="nucleotide sequence ID" value="NZ_CP080598.1"/>
</dbReference>
<organism evidence="4 5">
    <name type="scientific">Sphaerospermopsis torques-reginae ITEP-024</name>
    <dbReference type="NCBI Taxonomy" id="984208"/>
    <lineage>
        <taxon>Bacteria</taxon>
        <taxon>Bacillati</taxon>
        <taxon>Cyanobacteriota</taxon>
        <taxon>Cyanophyceae</taxon>
        <taxon>Nostocales</taxon>
        <taxon>Aphanizomenonaceae</taxon>
        <taxon>Sphaerospermopsis</taxon>
        <taxon>Sphaerospermopsis torques-reginae</taxon>
    </lineage>
</organism>
<dbReference type="InterPro" id="IPR011335">
    <property type="entry name" value="Restrct_endonuc-II-like"/>
</dbReference>
<feature type="domain" description="Putative restriction endonuclease" evidence="3">
    <location>
        <begin position="45"/>
        <end position="177"/>
    </location>
</feature>
<keyword evidence="4" id="KW-0255">Endonuclease</keyword>
<dbReference type="CDD" id="cd06260">
    <property type="entry name" value="DUF820-like"/>
    <property type="match status" value="1"/>
</dbReference>
<dbReference type="InterPro" id="IPR008538">
    <property type="entry name" value="Uma2"/>
</dbReference>
<dbReference type="GO" id="GO:0004519">
    <property type="term" value="F:endonuclease activity"/>
    <property type="evidence" value="ECO:0007669"/>
    <property type="project" value="UniProtKB-KW"/>
</dbReference>
<dbReference type="SUPFAM" id="SSF52980">
    <property type="entry name" value="Restriction endonuclease-like"/>
    <property type="match status" value="1"/>
</dbReference>
<feature type="region of interest" description="Disordered" evidence="2">
    <location>
        <begin position="1"/>
        <end position="23"/>
    </location>
</feature>
<keyword evidence="4" id="KW-0378">Hydrolase</keyword>
<proteinExistence type="predicted"/>
<evidence type="ECO:0000256" key="1">
    <source>
        <dbReference type="SAM" id="Coils"/>
    </source>
</evidence>
<feature type="compositionally biased region" description="Polar residues" evidence="2">
    <location>
        <begin position="1"/>
        <end position="13"/>
    </location>
</feature>
<feature type="compositionally biased region" description="Basic and acidic residues" evidence="2">
    <location>
        <begin position="14"/>
        <end position="23"/>
    </location>
</feature>
<sequence length="254" mass="29073">MTQSLTPQITPEITNRKPSPDDFEKPAIPDLTNVIIDDGEPVDNLISEKQQRLLVSSLYSSFNADQPFLATANVGLFYAANKPPLVPDIMLSLEVTLPEDWSEKKDQSYFTWNFGKSPEIVIEIVSNKVGNELGTKLKDYSQARVGYYVVFDPFYYLGKQNLYIYQLIGVNYQLLSTNWLEGVGLGLTVWEGEFEGKNYQWLRGCDEKGQLLLIGDEKVAIEKQRANEEKQRADQERKRVEYLEEILRSQGINF</sequence>
<gene>
    <name evidence="4" type="ORF">K2F26_21690</name>
</gene>
<feature type="coiled-coil region" evidence="1">
    <location>
        <begin position="216"/>
        <end position="246"/>
    </location>
</feature>
<dbReference type="PANTHER" id="PTHR33352:SF3">
    <property type="entry name" value="SLR1612 PROTEIN"/>
    <property type="match status" value="1"/>
</dbReference>
<dbReference type="EMBL" id="CP080598">
    <property type="protein sequence ID" value="QYX31392.1"/>
    <property type="molecule type" value="Genomic_DNA"/>
</dbReference>
<dbReference type="Proteomes" id="UP000826540">
    <property type="component" value="Chromosome"/>
</dbReference>
<evidence type="ECO:0000256" key="2">
    <source>
        <dbReference type="SAM" id="MobiDB-lite"/>
    </source>
</evidence>
<keyword evidence="1" id="KW-0175">Coiled coil</keyword>
<protein>
    <submittedName>
        <fullName evidence="4">Uma2 family endonuclease</fullName>
    </submittedName>
</protein>
<evidence type="ECO:0000313" key="4">
    <source>
        <dbReference type="EMBL" id="QYX31392.1"/>
    </source>
</evidence>
<evidence type="ECO:0000259" key="3">
    <source>
        <dbReference type="Pfam" id="PF05685"/>
    </source>
</evidence>
<dbReference type="InterPro" id="IPR012296">
    <property type="entry name" value="Nuclease_put_TT1808"/>
</dbReference>
<name>A0ABX8WY90_9CYAN</name>
<reference evidence="4 5" key="1">
    <citation type="journal article" date="2022" name="J. Am. Chem. Soc.">
        <title>Biosynthesis of Guanitoxin Enables Global Environmental Detection in Freshwater Cyanobacteria.</title>
        <authorList>
            <person name="Lima S.T."/>
            <person name="Fallon T.R."/>
            <person name="Cordoza J.L."/>
            <person name="Chekan J.R."/>
            <person name="Delbaje E."/>
            <person name="Hopiavuori A.R."/>
            <person name="Alvarenga D.O."/>
            <person name="Wood S.M."/>
            <person name="Luhavaya H."/>
            <person name="Baumgartner J.T."/>
            <person name="Dorr F.A."/>
            <person name="Etchegaray A."/>
            <person name="Pinto E."/>
            <person name="McKinnie S.M.K."/>
            <person name="Fiore M.F."/>
            <person name="Moore B.S."/>
        </authorList>
    </citation>
    <scope>NUCLEOTIDE SEQUENCE [LARGE SCALE GENOMIC DNA]</scope>
    <source>
        <strain evidence="4 5">ITEP-024</strain>
    </source>
</reference>
<dbReference type="Gene3D" id="3.90.1570.10">
    <property type="entry name" value="tt1808, chain A"/>
    <property type="match status" value="1"/>
</dbReference>
<evidence type="ECO:0000313" key="5">
    <source>
        <dbReference type="Proteomes" id="UP000826540"/>
    </source>
</evidence>
<keyword evidence="5" id="KW-1185">Reference proteome</keyword>